<dbReference type="AlphaFoldDB" id="A0A2P2M1V5"/>
<name>A0A2P2M1V5_RHIMU</name>
<dbReference type="EMBL" id="GGEC01043697">
    <property type="protein sequence ID" value="MBX24181.1"/>
    <property type="molecule type" value="Transcribed_RNA"/>
</dbReference>
<proteinExistence type="predicted"/>
<organism evidence="1">
    <name type="scientific">Rhizophora mucronata</name>
    <name type="common">Asiatic mangrove</name>
    <dbReference type="NCBI Taxonomy" id="61149"/>
    <lineage>
        <taxon>Eukaryota</taxon>
        <taxon>Viridiplantae</taxon>
        <taxon>Streptophyta</taxon>
        <taxon>Embryophyta</taxon>
        <taxon>Tracheophyta</taxon>
        <taxon>Spermatophyta</taxon>
        <taxon>Magnoliopsida</taxon>
        <taxon>eudicotyledons</taxon>
        <taxon>Gunneridae</taxon>
        <taxon>Pentapetalae</taxon>
        <taxon>rosids</taxon>
        <taxon>fabids</taxon>
        <taxon>Malpighiales</taxon>
        <taxon>Rhizophoraceae</taxon>
        <taxon>Rhizophora</taxon>
    </lineage>
</organism>
<reference evidence="1" key="1">
    <citation type="submission" date="2018-02" db="EMBL/GenBank/DDBJ databases">
        <title>Rhizophora mucronata_Transcriptome.</title>
        <authorList>
            <person name="Meera S.P."/>
            <person name="Sreeshan A."/>
            <person name="Augustine A."/>
        </authorList>
    </citation>
    <scope>NUCLEOTIDE SEQUENCE</scope>
    <source>
        <tissue evidence="1">Leaf</tissue>
    </source>
</reference>
<protein>
    <submittedName>
        <fullName evidence="1">Uncharacterized protein</fullName>
    </submittedName>
</protein>
<sequence>MVCYTRTSCTANKGVNHHFLLCKLCLENLIRPQCSYQLD</sequence>
<accession>A0A2P2M1V5</accession>
<evidence type="ECO:0000313" key="1">
    <source>
        <dbReference type="EMBL" id="MBX24181.1"/>
    </source>
</evidence>